<dbReference type="EMBL" id="HBEJ01009861">
    <property type="protein sequence ID" value="CAD8370113.1"/>
    <property type="molecule type" value="Transcribed_RNA"/>
</dbReference>
<dbReference type="GO" id="GO:0008757">
    <property type="term" value="F:S-adenosylmethionine-dependent methyltransferase activity"/>
    <property type="evidence" value="ECO:0007669"/>
    <property type="project" value="InterPro"/>
</dbReference>
<dbReference type="InterPro" id="IPR013216">
    <property type="entry name" value="Methyltransf_11"/>
</dbReference>
<dbReference type="InterPro" id="IPR029063">
    <property type="entry name" value="SAM-dependent_MTases_sf"/>
</dbReference>
<organism evidence="2">
    <name type="scientific">Minutocellus polymorphus</name>
    <dbReference type="NCBI Taxonomy" id="265543"/>
    <lineage>
        <taxon>Eukaryota</taxon>
        <taxon>Sar</taxon>
        <taxon>Stramenopiles</taxon>
        <taxon>Ochrophyta</taxon>
        <taxon>Bacillariophyta</taxon>
        <taxon>Mediophyceae</taxon>
        <taxon>Cymatosirophycidae</taxon>
        <taxon>Cymatosirales</taxon>
        <taxon>Cymatosiraceae</taxon>
        <taxon>Minutocellus</taxon>
    </lineage>
</organism>
<sequence>MRSRSHQAFHGYQMTYASRTEEEFETREANRSQPRTGLAQSLLNFALSSPLWKYVLVPQARANIVKTAESNGVRWNEALEWIKVQGPWDGQDKMPPGVDYPEYYLKPFHAYEEGNINWGAAWEQELAGRAVGARNFPEYGPNGEDAFRSAFDEALDELGSVVPQDSTIVDMGCGTGTSTRRLAERYSQAKNIIGIDLSPNMVVVGKRLLELAPKGVDEGGPWVTTIQPDDRIELKIGDAATTGLPDSSADVVNIGLVVHELPTAASISLCEEAHRILKPKGQLWLTEMDFDSPAFAAQRSNPLLFSLIRSTEPFLDEYADGCADLRAYIAETYQDVKICAATGRHYALIATKPIESRNDVASQMDNIIDDRRFDADGSYAVADTHLKTWETKKN</sequence>
<dbReference type="Gene3D" id="3.40.50.150">
    <property type="entry name" value="Vaccinia Virus protein VP39"/>
    <property type="match status" value="1"/>
</dbReference>
<dbReference type="AlphaFoldDB" id="A0A7S0APD6"/>
<dbReference type="CDD" id="cd02440">
    <property type="entry name" value="AdoMet_MTases"/>
    <property type="match status" value="1"/>
</dbReference>
<feature type="domain" description="Methyltransferase type 11" evidence="1">
    <location>
        <begin position="169"/>
        <end position="284"/>
    </location>
</feature>
<dbReference type="SUPFAM" id="SSF53335">
    <property type="entry name" value="S-adenosyl-L-methionine-dependent methyltransferases"/>
    <property type="match status" value="1"/>
</dbReference>
<dbReference type="PANTHER" id="PTHR42912:SF80">
    <property type="entry name" value="METHYLTRANSFERASE DOMAIN-CONTAINING PROTEIN"/>
    <property type="match status" value="1"/>
</dbReference>
<evidence type="ECO:0000259" key="1">
    <source>
        <dbReference type="Pfam" id="PF08241"/>
    </source>
</evidence>
<accession>A0A7S0APD6</accession>
<protein>
    <recommendedName>
        <fullName evidence="1">Methyltransferase type 11 domain-containing protein</fullName>
    </recommendedName>
</protein>
<dbReference type="InterPro" id="IPR050508">
    <property type="entry name" value="Methyltransf_Superfamily"/>
</dbReference>
<reference evidence="2" key="1">
    <citation type="submission" date="2021-01" db="EMBL/GenBank/DDBJ databases">
        <authorList>
            <person name="Corre E."/>
            <person name="Pelletier E."/>
            <person name="Niang G."/>
            <person name="Scheremetjew M."/>
            <person name="Finn R."/>
            <person name="Kale V."/>
            <person name="Holt S."/>
            <person name="Cochrane G."/>
            <person name="Meng A."/>
            <person name="Brown T."/>
            <person name="Cohen L."/>
        </authorList>
    </citation>
    <scope>NUCLEOTIDE SEQUENCE</scope>
    <source>
        <strain evidence="2">CCMP3303</strain>
    </source>
</reference>
<dbReference type="Pfam" id="PF08241">
    <property type="entry name" value="Methyltransf_11"/>
    <property type="match status" value="1"/>
</dbReference>
<dbReference type="PANTHER" id="PTHR42912">
    <property type="entry name" value="METHYLTRANSFERASE"/>
    <property type="match status" value="1"/>
</dbReference>
<evidence type="ECO:0000313" key="2">
    <source>
        <dbReference type="EMBL" id="CAD8370113.1"/>
    </source>
</evidence>
<name>A0A7S0APD6_9STRA</name>
<proteinExistence type="predicted"/>
<gene>
    <name evidence="2" type="ORF">MPOL1434_LOCUS5802</name>
</gene>